<dbReference type="SUPFAM" id="SSF52218">
    <property type="entry name" value="Flavoproteins"/>
    <property type="match status" value="1"/>
</dbReference>
<comment type="caution">
    <text evidence="2">The sequence shown here is derived from an EMBL/GenBank/DDBJ whole genome shotgun (WGS) entry which is preliminary data.</text>
</comment>
<sequence length="166" mass="18674">MKNITNWRKDKMKKLVAYFSASGVTRNVAERLANVADADLFEIKPAVPYTRADLDWTNKNSRSSVEMSNPDSRPEIAERLSDMENYDTVFIGFPIWWYVAPTIINTFLESYDFGGKTMIPFATSGGSGMGKTVEVLKSLCPSADWEQGKMLNSVSDRELADWIKGL</sequence>
<dbReference type="InterPro" id="IPR008254">
    <property type="entry name" value="Flavodoxin/NO_synth"/>
</dbReference>
<gene>
    <name evidence="2" type="ORF">IAB00_01815</name>
</gene>
<dbReference type="AlphaFoldDB" id="A0A9D1HL86"/>
<proteinExistence type="predicted"/>
<dbReference type="Pfam" id="PF12682">
    <property type="entry name" value="Flavodoxin_4"/>
    <property type="match status" value="1"/>
</dbReference>
<reference evidence="2" key="2">
    <citation type="journal article" date="2021" name="PeerJ">
        <title>Extensive microbial diversity within the chicken gut microbiome revealed by metagenomics and culture.</title>
        <authorList>
            <person name="Gilroy R."/>
            <person name="Ravi A."/>
            <person name="Getino M."/>
            <person name="Pursley I."/>
            <person name="Horton D.L."/>
            <person name="Alikhan N.F."/>
            <person name="Baker D."/>
            <person name="Gharbi K."/>
            <person name="Hall N."/>
            <person name="Watson M."/>
            <person name="Adriaenssens E.M."/>
            <person name="Foster-Nyarko E."/>
            <person name="Jarju S."/>
            <person name="Secka A."/>
            <person name="Antonio M."/>
            <person name="Oren A."/>
            <person name="Chaudhuri R.R."/>
            <person name="La Ragione R."/>
            <person name="Hildebrand F."/>
            <person name="Pallen M.J."/>
        </authorList>
    </citation>
    <scope>NUCLEOTIDE SEQUENCE</scope>
    <source>
        <strain evidence="2">2830</strain>
    </source>
</reference>
<evidence type="ECO:0000313" key="3">
    <source>
        <dbReference type="Proteomes" id="UP000824124"/>
    </source>
</evidence>
<evidence type="ECO:0000259" key="1">
    <source>
        <dbReference type="Pfam" id="PF12682"/>
    </source>
</evidence>
<dbReference type="GO" id="GO:0010181">
    <property type="term" value="F:FMN binding"/>
    <property type="evidence" value="ECO:0007669"/>
    <property type="project" value="InterPro"/>
</dbReference>
<dbReference type="PANTHER" id="PTHR39201:SF1">
    <property type="entry name" value="FLAVODOXIN-LIKE DOMAIN-CONTAINING PROTEIN"/>
    <property type="match status" value="1"/>
</dbReference>
<dbReference type="GO" id="GO:0016651">
    <property type="term" value="F:oxidoreductase activity, acting on NAD(P)H"/>
    <property type="evidence" value="ECO:0007669"/>
    <property type="project" value="UniProtKB-ARBA"/>
</dbReference>
<reference evidence="2" key="1">
    <citation type="submission" date="2020-10" db="EMBL/GenBank/DDBJ databases">
        <authorList>
            <person name="Gilroy R."/>
        </authorList>
    </citation>
    <scope>NUCLEOTIDE SEQUENCE</scope>
    <source>
        <strain evidence="2">2830</strain>
    </source>
</reference>
<dbReference type="Gene3D" id="3.40.50.360">
    <property type="match status" value="1"/>
</dbReference>
<dbReference type="InterPro" id="IPR029039">
    <property type="entry name" value="Flavoprotein-like_sf"/>
</dbReference>
<protein>
    <submittedName>
        <fullName evidence="2">NAD(P)H-dependent oxidoreductase</fullName>
    </submittedName>
</protein>
<accession>A0A9D1HL86</accession>
<feature type="domain" description="Flavodoxin-like" evidence="1">
    <location>
        <begin position="13"/>
        <end position="164"/>
    </location>
</feature>
<name>A0A9D1HL86_9FIRM</name>
<dbReference type="Proteomes" id="UP000824124">
    <property type="component" value="Unassembled WGS sequence"/>
</dbReference>
<organism evidence="2 3">
    <name type="scientific">Candidatus Avidehalobacter gallistercoris</name>
    <dbReference type="NCBI Taxonomy" id="2840694"/>
    <lineage>
        <taxon>Bacteria</taxon>
        <taxon>Bacillati</taxon>
        <taxon>Bacillota</taxon>
        <taxon>Clostridia</taxon>
        <taxon>Eubacteriales</taxon>
        <taxon>Peptococcaceae</taxon>
        <taxon>Peptococcaceae incertae sedis</taxon>
        <taxon>Candidatus Avidehalobacter</taxon>
    </lineage>
</organism>
<dbReference type="EMBL" id="DVMH01000012">
    <property type="protein sequence ID" value="HIU09983.1"/>
    <property type="molecule type" value="Genomic_DNA"/>
</dbReference>
<evidence type="ECO:0000313" key="2">
    <source>
        <dbReference type="EMBL" id="HIU09983.1"/>
    </source>
</evidence>
<dbReference type="PANTHER" id="PTHR39201">
    <property type="entry name" value="EXPORTED PROTEIN-RELATED"/>
    <property type="match status" value="1"/>
</dbReference>
<dbReference type="NCBIfam" id="NF005501">
    <property type="entry name" value="PRK07116.1"/>
    <property type="match status" value="1"/>
</dbReference>